<evidence type="ECO:0000256" key="5">
    <source>
        <dbReference type="ARBA" id="ARBA00023242"/>
    </source>
</evidence>
<keyword evidence="3 6" id="KW-0805">Transcription regulation</keyword>
<evidence type="ECO:0000256" key="3">
    <source>
        <dbReference type="ARBA" id="ARBA00023015"/>
    </source>
</evidence>
<proteinExistence type="predicted"/>
<keyword evidence="5 6" id="KW-0539">Nucleus</keyword>
<sequence length="305" mass="33268">MGKKMKLLPSLLKNTTSSSSSWAWPSCHQPKTPSFRATKQIFKTYFDATATAATAMETLVLDTSDDHSFFTDSASFSTTSVDDDYSLPSTKDDSSLETVIRGLRHRSDRLFFDPDDASSIVESKSRTTGTGTETETPAEAASSLAFKDSVVLSMDSRDPYVDFKKSMEEMVEAHGVKDWEGLEELLGWYLKANGKTNHCYIVAAFIDLLLSLSLSSSSSNIIPSTSTSTSSSNSDSPSSSSSSSYSPSSPLSSFYSSSLSSSCCVSCLEAQQQEQIHHHDKEQDKEEIKYENVNVTPSSSEVIKV</sequence>
<organism evidence="9 10">
    <name type="scientific">Stylosanthes scabra</name>
    <dbReference type="NCBI Taxonomy" id="79078"/>
    <lineage>
        <taxon>Eukaryota</taxon>
        <taxon>Viridiplantae</taxon>
        <taxon>Streptophyta</taxon>
        <taxon>Embryophyta</taxon>
        <taxon>Tracheophyta</taxon>
        <taxon>Spermatophyta</taxon>
        <taxon>Magnoliopsida</taxon>
        <taxon>eudicotyledons</taxon>
        <taxon>Gunneridae</taxon>
        <taxon>Pentapetalae</taxon>
        <taxon>rosids</taxon>
        <taxon>fabids</taxon>
        <taxon>Fabales</taxon>
        <taxon>Fabaceae</taxon>
        <taxon>Papilionoideae</taxon>
        <taxon>50 kb inversion clade</taxon>
        <taxon>dalbergioids sensu lato</taxon>
        <taxon>Dalbergieae</taxon>
        <taxon>Pterocarpus clade</taxon>
        <taxon>Stylosanthes</taxon>
    </lineage>
</organism>
<keyword evidence="4 6" id="KW-0804">Transcription</keyword>
<comment type="subcellular location">
    <subcellularLocation>
        <location evidence="1 6">Nucleus</location>
    </subcellularLocation>
</comment>
<protein>
    <recommendedName>
        <fullName evidence="6">Transcription repressor</fullName>
    </recommendedName>
    <alternativeName>
        <fullName evidence="6">Ovate family protein</fullName>
    </alternativeName>
</protein>
<dbReference type="Proteomes" id="UP001341840">
    <property type="component" value="Unassembled WGS sequence"/>
</dbReference>
<feature type="region of interest" description="Disordered" evidence="7">
    <location>
        <begin position="275"/>
        <end position="305"/>
    </location>
</feature>
<keyword evidence="2 6" id="KW-0678">Repressor</keyword>
<feature type="domain" description="OVATE" evidence="8">
    <location>
        <begin position="152"/>
        <end position="211"/>
    </location>
</feature>
<accession>A0ABU6X4E7</accession>
<evidence type="ECO:0000256" key="6">
    <source>
        <dbReference type="RuleBase" id="RU367028"/>
    </source>
</evidence>
<dbReference type="PANTHER" id="PTHR33057">
    <property type="entry name" value="TRANSCRIPTION REPRESSOR OFP7-RELATED"/>
    <property type="match status" value="1"/>
</dbReference>
<name>A0ABU6X4E7_9FABA</name>
<dbReference type="InterPro" id="IPR006458">
    <property type="entry name" value="Ovate_C"/>
</dbReference>
<dbReference type="NCBIfam" id="TIGR01568">
    <property type="entry name" value="A_thal_3678"/>
    <property type="match status" value="1"/>
</dbReference>
<dbReference type="Pfam" id="PF04844">
    <property type="entry name" value="Ovate"/>
    <property type="match status" value="1"/>
</dbReference>
<dbReference type="EMBL" id="JASCZI010211465">
    <property type="protein sequence ID" value="MED6192174.1"/>
    <property type="molecule type" value="Genomic_DNA"/>
</dbReference>
<feature type="compositionally biased region" description="Polar residues" evidence="7">
    <location>
        <begin position="293"/>
        <end position="305"/>
    </location>
</feature>
<evidence type="ECO:0000259" key="8">
    <source>
        <dbReference type="PROSITE" id="PS51754"/>
    </source>
</evidence>
<dbReference type="PROSITE" id="PS51754">
    <property type="entry name" value="OVATE"/>
    <property type="match status" value="1"/>
</dbReference>
<evidence type="ECO:0000256" key="2">
    <source>
        <dbReference type="ARBA" id="ARBA00022491"/>
    </source>
</evidence>
<evidence type="ECO:0000313" key="10">
    <source>
        <dbReference type="Proteomes" id="UP001341840"/>
    </source>
</evidence>
<evidence type="ECO:0000256" key="1">
    <source>
        <dbReference type="ARBA" id="ARBA00004123"/>
    </source>
</evidence>
<comment type="function">
    <text evidence="6">Transcriptional repressor that regulates multiple aspects of plant growth and development.</text>
</comment>
<dbReference type="PANTHER" id="PTHR33057:SF98">
    <property type="entry name" value="TRANSCRIPTION REPRESSOR OFP18"/>
    <property type="match status" value="1"/>
</dbReference>
<evidence type="ECO:0000256" key="7">
    <source>
        <dbReference type="SAM" id="MobiDB-lite"/>
    </source>
</evidence>
<dbReference type="InterPro" id="IPR038933">
    <property type="entry name" value="Ovate"/>
</dbReference>
<evidence type="ECO:0000313" key="9">
    <source>
        <dbReference type="EMBL" id="MED6192174.1"/>
    </source>
</evidence>
<gene>
    <name evidence="9" type="ORF">PIB30_007706</name>
</gene>
<comment type="caution">
    <text evidence="9">The sequence shown here is derived from an EMBL/GenBank/DDBJ whole genome shotgun (WGS) entry which is preliminary data.</text>
</comment>
<evidence type="ECO:0000256" key="4">
    <source>
        <dbReference type="ARBA" id="ARBA00023163"/>
    </source>
</evidence>
<feature type="compositionally biased region" description="Basic and acidic residues" evidence="7">
    <location>
        <begin position="275"/>
        <end position="290"/>
    </location>
</feature>
<reference evidence="9 10" key="1">
    <citation type="journal article" date="2023" name="Plants (Basel)">
        <title>Bridging the Gap: Combining Genomics and Transcriptomics Approaches to Understand Stylosanthes scabra, an Orphan Legume from the Brazilian Caatinga.</title>
        <authorList>
            <person name="Ferreira-Neto J.R.C."/>
            <person name="da Silva M.D."/>
            <person name="Binneck E."/>
            <person name="de Melo N.F."/>
            <person name="da Silva R.H."/>
            <person name="de Melo A.L.T.M."/>
            <person name="Pandolfi V."/>
            <person name="Bustamante F.O."/>
            <person name="Brasileiro-Vidal A.C."/>
            <person name="Benko-Iseppon A.M."/>
        </authorList>
    </citation>
    <scope>NUCLEOTIDE SEQUENCE [LARGE SCALE GENOMIC DNA]</scope>
    <source>
        <tissue evidence="9">Leaves</tissue>
    </source>
</reference>
<feature type="region of interest" description="Disordered" evidence="7">
    <location>
        <begin position="121"/>
        <end position="140"/>
    </location>
</feature>
<keyword evidence="10" id="KW-1185">Reference proteome</keyword>
<feature type="region of interest" description="Disordered" evidence="7">
    <location>
        <begin position="223"/>
        <end position="247"/>
    </location>
</feature>